<gene>
    <name evidence="1" type="primary">acrIIA3</name>
    <name evidence="1" type="ORF">GEZ98_04695</name>
</gene>
<sequence>MKKVAYDKSGIMKEAWNMFTRSYQICDFEYADFSGREYFEYASFADCLKEAWAHEKEVVERVNQKFANAETSEEVKAWDWACKKVGVAFEMDAYTKMTNVENMEKEAWPGTSVWSLAMRAVKLHIELFGQKA</sequence>
<dbReference type="EMBL" id="WIJB01000003">
    <property type="protein sequence ID" value="MQQ02218.1"/>
    <property type="molecule type" value="Genomic_DNA"/>
</dbReference>
<dbReference type="AlphaFoldDB" id="A0A7X1QWB9"/>
<evidence type="ECO:0000313" key="2">
    <source>
        <dbReference type="Proteomes" id="UP000432694"/>
    </source>
</evidence>
<reference evidence="1 2" key="1">
    <citation type="submission" date="2019-10" db="EMBL/GenBank/DDBJ databases">
        <title>Streptococcus mitis of the oral and urogenital tracts.</title>
        <authorList>
            <person name="Price T."/>
            <person name="Mores C.R."/>
            <person name="Putonti C."/>
            <person name="Wolfe A.J."/>
        </authorList>
    </citation>
    <scope>NUCLEOTIDE SEQUENCE [LARGE SCALE GENOMIC DNA]</scope>
    <source>
        <strain evidence="1 2">SM50</strain>
    </source>
</reference>
<name>A0A7X1QWB9_STRMT</name>
<dbReference type="NCBIfam" id="NF033948">
    <property type="entry name" value="AcrIIA3_fam"/>
    <property type="match status" value="1"/>
</dbReference>
<comment type="caution">
    <text evidence="1">The sequence shown here is derived from an EMBL/GenBank/DDBJ whole genome shotgun (WGS) entry which is preliminary data.</text>
</comment>
<dbReference type="Proteomes" id="UP000432694">
    <property type="component" value="Unassembled WGS sequence"/>
</dbReference>
<proteinExistence type="predicted"/>
<dbReference type="RefSeq" id="WP_153219888.1">
    <property type="nucleotide sequence ID" value="NZ_WIJB01000003.1"/>
</dbReference>
<accession>A0A7X1QWB9</accession>
<organism evidence="1 2">
    <name type="scientific">Streptococcus mitis</name>
    <dbReference type="NCBI Taxonomy" id="28037"/>
    <lineage>
        <taxon>Bacteria</taxon>
        <taxon>Bacillati</taxon>
        <taxon>Bacillota</taxon>
        <taxon>Bacilli</taxon>
        <taxon>Lactobacillales</taxon>
        <taxon>Streptococcaceae</taxon>
        <taxon>Streptococcus</taxon>
        <taxon>Streptococcus mitis group</taxon>
    </lineage>
</organism>
<protein>
    <submittedName>
        <fullName evidence="1">Anti-CRISPR protein AcrIIA3</fullName>
    </submittedName>
</protein>
<evidence type="ECO:0000313" key="1">
    <source>
        <dbReference type="EMBL" id="MQQ02218.1"/>
    </source>
</evidence>